<keyword evidence="1" id="KW-0732">Signal</keyword>
<name>A0AAD2G596_9STRA</name>
<feature type="signal peptide" evidence="1">
    <location>
        <begin position="1"/>
        <end position="29"/>
    </location>
</feature>
<dbReference type="Proteomes" id="UP001295423">
    <property type="component" value="Unassembled WGS sequence"/>
</dbReference>
<gene>
    <name evidence="2" type="ORF">CYCCA115_LOCUS20184</name>
</gene>
<proteinExistence type="predicted"/>
<evidence type="ECO:0000256" key="1">
    <source>
        <dbReference type="SAM" id="SignalP"/>
    </source>
</evidence>
<comment type="caution">
    <text evidence="2">The sequence shown here is derived from an EMBL/GenBank/DDBJ whole genome shotgun (WGS) entry which is preliminary data.</text>
</comment>
<accession>A0AAD2G596</accession>
<reference evidence="2" key="1">
    <citation type="submission" date="2023-08" db="EMBL/GenBank/DDBJ databases">
        <authorList>
            <person name="Audoor S."/>
            <person name="Bilcke G."/>
        </authorList>
    </citation>
    <scope>NUCLEOTIDE SEQUENCE</scope>
</reference>
<evidence type="ECO:0000313" key="2">
    <source>
        <dbReference type="EMBL" id="CAJ1963482.1"/>
    </source>
</evidence>
<keyword evidence="3" id="KW-1185">Reference proteome</keyword>
<dbReference type="EMBL" id="CAKOGP040002147">
    <property type="protein sequence ID" value="CAJ1963482.1"/>
    <property type="molecule type" value="Genomic_DNA"/>
</dbReference>
<dbReference type="AlphaFoldDB" id="A0AAD2G596"/>
<sequence>MVHLKRSCSPSLAFLVVMSTVMLSSFAAAFQLQQHQQIQQQQPSTRRIPASVPYDRICLKAEMGGTDVEDNVGEEDDFTAVKVESTNNPAKQALFDSFQDPTSTSYYRLHTPTKERTALVTEMTNTNPTASPGSTKSFRHLAPGIWRVVYAPHIATFGMVVSQFLSALFSQSPLFNTVAADDVTNKKGTTNKNSPGVSIGFDPVYYLMRPDGTMTSHARLVVKFLNNKPAESVTWFSVAGTYSSQDEDQICRVDFDEAWIQTSSEKMNDDPLELPPYASLDEVPASLGKDIINALGRFFFVDGVSVFPVSYLDDDCIVFDFELLGTRICAKKVHQLLNDEDDENNDPVLQFLAEKEPK</sequence>
<organism evidence="2 3">
    <name type="scientific">Cylindrotheca closterium</name>
    <dbReference type="NCBI Taxonomy" id="2856"/>
    <lineage>
        <taxon>Eukaryota</taxon>
        <taxon>Sar</taxon>
        <taxon>Stramenopiles</taxon>
        <taxon>Ochrophyta</taxon>
        <taxon>Bacillariophyta</taxon>
        <taxon>Bacillariophyceae</taxon>
        <taxon>Bacillariophycidae</taxon>
        <taxon>Bacillariales</taxon>
        <taxon>Bacillariaceae</taxon>
        <taxon>Cylindrotheca</taxon>
    </lineage>
</organism>
<evidence type="ECO:0000313" key="3">
    <source>
        <dbReference type="Proteomes" id="UP001295423"/>
    </source>
</evidence>
<protein>
    <submittedName>
        <fullName evidence="2">Uncharacterized protein</fullName>
    </submittedName>
</protein>
<feature type="chain" id="PRO_5041975392" evidence="1">
    <location>
        <begin position="30"/>
        <end position="358"/>
    </location>
</feature>